<evidence type="ECO:0000313" key="3">
    <source>
        <dbReference type="EMBL" id="EED95877.1"/>
    </source>
</evidence>
<dbReference type="GeneID" id="7451518"/>
<evidence type="ECO:0000313" key="4">
    <source>
        <dbReference type="Proteomes" id="UP000001449"/>
    </source>
</evidence>
<dbReference type="HOGENOM" id="CLU_440421_0_0_1"/>
<feature type="coiled-coil region" evidence="1">
    <location>
        <begin position="335"/>
        <end position="387"/>
    </location>
</feature>
<keyword evidence="4" id="KW-1185">Reference proteome</keyword>
<accession>B8BR01</accession>
<organism evidence="3 4">
    <name type="scientific">Thalassiosira pseudonana</name>
    <name type="common">Marine diatom</name>
    <name type="synonym">Cyclotella nana</name>
    <dbReference type="NCBI Taxonomy" id="35128"/>
    <lineage>
        <taxon>Eukaryota</taxon>
        <taxon>Sar</taxon>
        <taxon>Stramenopiles</taxon>
        <taxon>Ochrophyta</taxon>
        <taxon>Bacillariophyta</taxon>
        <taxon>Coscinodiscophyceae</taxon>
        <taxon>Thalassiosirophycidae</taxon>
        <taxon>Thalassiosirales</taxon>
        <taxon>Thalassiosiraceae</taxon>
        <taxon>Thalassiosira</taxon>
    </lineage>
</organism>
<dbReference type="EMBL" id="CM000638">
    <property type="protein sequence ID" value="EED95877.1"/>
    <property type="molecule type" value="Genomic_DNA"/>
</dbReference>
<feature type="coiled-coil region" evidence="1">
    <location>
        <begin position="251"/>
        <end position="299"/>
    </location>
</feature>
<dbReference type="InParanoid" id="B8BR01"/>
<feature type="region of interest" description="Disordered" evidence="2">
    <location>
        <begin position="170"/>
        <end position="197"/>
    </location>
</feature>
<dbReference type="KEGG" id="tps:THAPSDRAFT_20835"/>
<dbReference type="PaxDb" id="35128-Thaps20835"/>
<evidence type="ECO:0000256" key="1">
    <source>
        <dbReference type="SAM" id="Coils"/>
    </source>
</evidence>
<feature type="coiled-coil region" evidence="1">
    <location>
        <begin position="447"/>
        <end position="485"/>
    </location>
</feature>
<name>B8BR01_THAPS</name>
<keyword evidence="1" id="KW-0175">Coiled coil</keyword>
<evidence type="ECO:0000256" key="2">
    <source>
        <dbReference type="SAM" id="MobiDB-lite"/>
    </source>
</evidence>
<dbReference type="Proteomes" id="UP000001449">
    <property type="component" value="Chromosome 1"/>
</dbReference>
<proteinExistence type="predicted"/>
<dbReference type="AlphaFoldDB" id="B8BR01"/>
<reference evidence="3 4" key="2">
    <citation type="journal article" date="2008" name="Nature">
        <title>The Phaeodactylum genome reveals the evolutionary history of diatom genomes.</title>
        <authorList>
            <person name="Bowler C."/>
            <person name="Allen A.E."/>
            <person name="Badger J.H."/>
            <person name="Grimwood J."/>
            <person name="Jabbari K."/>
            <person name="Kuo A."/>
            <person name="Maheswari U."/>
            <person name="Martens C."/>
            <person name="Maumus F."/>
            <person name="Otillar R.P."/>
            <person name="Rayko E."/>
            <person name="Salamov A."/>
            <person name="Vandepoele K."/>
            <person name="Beszteri B."/>
            <person name="Gruber A."/>
            <person name="Heijde M."/>
            <person name="Katinka M."/>
            <person name="Mock T."/>
            <person name="Valentin K."/>
            <person name="Verret F."/>
            <person name="Berges J.A."/>
            <person name="Brownlee C."/>
            <person name="Cadoret J.P."/>
            <person name="Chiovitti A."/>
            <person name="Choi C.J."/>
            <person name="Coesel S."/>
            <person name="De Martino A."/>
            <person name="Detter J.C."/>
            <person name="Durkin C."/>
            <person name="Falciatore A."/>
            <person name="Fournet J."/>
            <person name="Haruta M."/>
            <person name="Huysman M.J."/>
            <person name="Jenkins B.D."/>
            <person name="Jiroutova K."/>
            <person name="Jorgensen R.E."/>
            <person name="Joubert Y."/>
            <person name="Kaplan A."/>
            <person name="Kroger N."/>
            <person name="Kroth P.G."/>
            <person name="La Roche J."/>
            <person name="Lindquist E."/>
            <person name="Lommer M."/>
            <person name="Martin-Jezequel V."/>
            <person name="Lopez P.J."/>
            <person name="Lucas S."/>
            <person name="Mangogna M."/>
            <person name="McGinnis K."/>
            <person name="Medlin L.K."/>
            <person name="Montsant A."/>
            <person name="Oudot-Le Secq M.P."/>
            <person name="Napoli C."/>
            <person name="Obornik M."/>
            <person name="Parker M.S."/>
            <person name="Petit J.L."/>
            <person name="Porcel B.M."/>
            <person name="Poulsen N."/>
            <person name="Robison M."/>
            <person name="Rychlewski L."/>
            <person name="Rynearson T.A."/>
            <person name="Schmutz J."/>
            <person name="Shapiro H."/>
            <person name="Siaut M."/>
            <person name="Stanley M."/>
            <person name="Sussman M.R."/>
            <person name="Taylor A.R."/>
            <person name="Vardi A."/>
            <person name="von Dassow P."/>
            <person name="Vyverman W."/>
            <person name="Willis A."/>
            <person name="Wyrwicz L.S."/>
            <person name="Rokhsar D.S."/>
            <person name="Weissenbach J."/>
            <person name="Armbrust E.V."/>
            <person name="Green B.R."/>
            <person name="Van de Peer Y."/>
            <person name="Grigoriev I.V."/>
        </authorList>
    </citation>
    <scope>NUCLEOTIDE SEQUENCE [LARGE SCALE GENOMIC DNA]</scope>
    <source>
        <strain evidence="3 4">CCMP1335</strain>
    </source>
</reference>
<protein>
    <submittedName>
        <fullName evidence="3">Uncharacterized protein</fullName>
    </submittedName>
</protein>
<dbReference type="RefSeq" id="XP_002286236.1">
    <property type="nucleotide sequence ID" value="XM_002286200.1"/>
</dbReference>
<reference evidence="3 4" key="1">
    <citation type="journal article" date="2004" name="Science">
        <title>The genome of the diatom Thalassiosira pseudonana: ecology, evolution, and metabolism.</title>
        <authorList>
            <person name="Armbrust E.V."/>
            <person name="Berges J.A."/>
            <person name="Bowler C."/>
            <person name="Green B.R."/>
            <person name="Martinez D."/>
            <person name="Putnam N.H."/>
            <person name="Zhou S."/>
            <person name="Allen A.E."/>
            <person name="Apt K.E."/>
            <person name="Bechner M."/>
            <person name="Brzezinski M.A."/>
            <person name="Chaal B.K."/>
            <person name="Chiovitti A."/>
            <person name="Davis A.K."/>
            <person name="Demarest M.S."/>
            <person name="Detter J.C."/>
            <person name="Glavina T."/>
            <person name="Goodstein D."/>
            <person name="Hadi M.Z."/>
            <person name="Hellsten U."/>
            <person name="Hildebrand M."/>
            <person name="Jenkins B.D."/>
            <person name="Jurka J."/>
            <person name="Kapitonov V.V."/>
            <person name="Kroger N."/>
            <person name="Lau W.W."/>
            <person name="Lane T.W."/>
            <person name="Larimer F.W."/>
            <person name="Lippmeier J.C."/>
            <person name="Lucas S."/>
            <person name="Medina M."/>
            <person name="Montsant A."/>
            <person name="Obornik M."/>
            <person name="Parker M.S."/>
            <person name="Palenik B."/>
            <person name="Pazour G.J."/>
            <person name="Richardson P.M."/>
            <person name="Rynearson T.A."/>
            <person name="Saito M.A."/>
            <person name="Schwartz D.C."/>
            <person name="Thamatrakoln K."/>
            <person name="Valentin K."/>
            <person name="Vardi A."/>
            <person name="Wilkerson F.P."/>
            <person name="Rokhsar D.S."/>
        </authorList>
    </citation>
    <scope>NUCLEOTIDE SEQUENCE [LARGE SCALE GENOMIC DNA]</scope>
    <source>
        <strain evidence="3 4">CCMP1335</strain>
    </source>
</reference>
<gene>
    <name evidence="3" type="ORF">THAPSDRAFT_20835</name>
</gene>
<sequence>MKPHEMAIDGGLEHLAPLPSVQITSNEVHQLDTTAVEMSPTKTVTFAEGFKSGSNKFIFDETREESTLEVPRSDDGLRNNNHEDFKAVISILNKNISSANASHQAHSNKLNIDGMQTVQRCHFGGLDGAFSTFMRVHNCHPLMDDEDSIVYQPKTMVASVDTAMGFNENDVKEEEDNEIKPTAGANNTQEDTDNGDAAKDDLIQSLKCKLVASHNTIKDLEKQLQSDIPNPSQITAMVNKKRELEALVFGKKVLETQLVATQEQLIEAKNDVINASTAIKRLQGEREIMKDKIKGLEWEQELLHEKLHEKEMAERSREDQIHLHTKETIGLEKEIQQLRLDLNEAHSVLQRVEKERQRERKHYHHLMESATNDKADMNLRIEKEIENNTETRRKNCILEQKLMARKKTEAVLVAQLKEASDSVLARDRRNQELVADIEQLKSLINHGSDHNRELDCLQEMNESLNDELAASMEKCRRLKDELRRNKKVSSHHRMYIKDTAKMKPDESEELREEVNQLCGLKNDLPVERMPEGAVSWYEGDISQMRTILGDHRSTSENQTPSKVDDEIAMLLQSRGRFEHLRSEFKRATMKLSGEGVSAPKSTIDGADFSDRVAKLKEKYGG</sequence>